<evidence type="ECO:0000313" key="1">
    <source>
        <dbReference type="EMBL" id="KAB8213452.1"/>
    </source>
</evidence>
<dbReference type="EMBL" id="ML733610">
    <property type="protein sequence ID" value="KAB8213452.1"/>
    <property type="molecule type" value="Genomic_DNA"/>
</dbReference>
<sequence length="184" mass="20202">MGTSPSSCSRPVNNDGWIGGSSSPSVYRVWVCRQNPPVSGNHIFAGGCRSFQTRTSIAATILLVLDATADLHLRGGGLSPKEQIDPFVKVWIVSISSVFIENNVCSLVPAYGLFYTSFAELDSSLHSISWQAHSSLVGYPIFHGPPGACQSRQLRPFSPQRRLDISFQQCFCFSQLIIHRRVSQ</sequence>
<keyword evidence="2" id="KW-1185">Reference proteome</keyword>
<protein>
    <submittedName>
        <fullName evidence="1">Uncharacterized protein</fullName>
    </submittedName>
</protein>
<organism evidence="1 2">
    <name type="scientific">Aspergillus novoparasiticus</name>
    <dbReference type="NCBI Taxonomy" id="986946"/>
    <lineage>
        <taxon>Eukaryota</taxon>
        <taxon>Fungi</taxon>
        <taxon>Dikarya</taxon>
        <taxon>Ascomycota</taxon>
        <taxon>Pezizomycotina</taxon>
        <taxon>Eurotiomycetes</taxon>
        <taxon>Eurotiomycetidae</taxon>
        <taxon>Eurotiales</taxon>
        <taxon>Aspergillaceae</taxon>
        <taxon>Aspergillus</taxon>
        <taxon>Aspergillus subgen. Circumdati</taxon>
    </lineage>
</organism>
<dbReference type="Proteomes" id="UP000326799">
    <property type="component" value="Unassembled WGS sequence"/>
</dbReference>
<evidence type="ECO:0000313" key="2">
    <source>
        <dbReference type="Proteomes" id="UP000326799"/>
    </source>
</evidence>
<name>A0A5N6E7B4_9EURO</name>
<reference evidence="1 2" key="1">
    <citation type="submission" date="2019-04" db="EMBL/GenBank/DDBJ databases">
        <title>Fungal friends and foes A comparative genomics study of 23 Aspergillus species from section Flavi.</title>
        <authorList>
            <consortium name="DOE Joint Genome Institute"/>
            <person name="Kjaerbolling I."/>
            <person name="Vesth T.C."/>
            <person name="Frisvad J.C."/>
            <person name="Nybo J.L."/>
            <person name="Theobald S."/>
            <person name="Kildgaard S."/>
            <person name="Petersen T.I."/>
            <person name="Kuo A."/>
            <person name="Sato A."/>
            <person name="Lyhne E.K."/>
            <person name="Kogle M.E."/>
            <person name="Wiebenga A."/>
            <person name="Kun R.S."/>
            <person name="Lubbers R.J."/>
            <person name="Makela M.R."/>
            <person name="Barry K."/>
            <person name="Chovatia M."/>
            <person name="Clum A."/>
            <person name="Daum C."/>
            <person name="Haridas S."/>
            <person name="He G."/>
            <person name="LaButti K."/>
            <person name="Lipzen A."/>
            <person name="Mondo S."/>
            <person name="Pangilinan J."/>
            <person name="Riley R."/>
            <person name="Salamov A."/>
            <person name="Simmons B.A."/>
            <person name="Magnuson J.K."/>
            <person name="Henrissat B."/>
            <person name="Mortensen U.H."/>
            <person name="Larsen T.O."/>
            <person name="De vries R.P."/>
            <person name="Grigoriev I.V."/>
            <person name="Machida M."/>
            <person name="Baker S.E."/>
            <person name="Andersen M.R."/>
        </authorList>
    </citation>
    <scope>NUCLEOTIDE SEQUENCE [LARGE SCALE GENOMIC DNA]</scope>
    <source>
        <strain evidence="1 2">CBS 126849</strain>
    </source>
</reference>
<proteinExistence type="predicted"/>
<accession>A0A5N6E7B4</accession>
<gene>
    <name evidence="1" type="ORF">BDV33DRAFT_62233</name>
</gene>
<dbReference type="AlphaFoldDB" id="A0A5N6E7B4"/>